<dbReference type="SUPFAM" id="SSF117457">
    <property type="entry name" value="FumA C-terminal domain-like"/>
    <property type="match status" value="1"/>
</dbReference>
<feature type="domain" description="Fe-S hydro-lyase tartrate dehydratase beta-type catalytic" evidence="3">
    <location>
        <begin position="2"/>
        <end position="180"/>
    </location>
</feature>
<evidence type="ECO:0000256" key="1">
    <source>
        <dbReference type="ARBA" id="ARBA00008876"/>
    </source>
</evidence>
<protein>
    <submittedName>
        <fullName evidence="4">Fumarate hydratase</fullName>
    </submittedName>
</protein>
<dbReference type="Pfam" id="PF05683">
    <property type="entry name" value="Fumerase_C"/>
    <property type="match status" value="1"/>
</dbReference>
<name>A0A3G3IJ20_9ARCH</name>
<reference evidence="4 5" key="1">
    <citation type="submission" date="2016-10" db="EMBL/GenBank/DDBJ databases">
        <title>Complete genome of the TMA-utilizing, human hosted archaeon Methanomethylophilus alvus Gen. nov, sp. nov., strain Mx-05, derived from a pure culture.</title>
        <authorList>
            <person name="Brugere J.-F."/>
            <person name="Ben Hania W."/>
            <person name="Chaudhary P.P."/>
            <person name="Gaci N."/>
            <person name="Borrel G."/>
            <person name="Cao Van Tuat L."/>
            <person name="Fardeau M.-L."/>
            <person name="Harris H.M.B."/>
            <person name="O'Toole P.W."/>
            <person name="Ollivier B."/>
        </authorList>
    </citation>
    <scope>NUCLEOTIDE SEQUENCE [LARGE SCALE GENOMIC DNA]</scope>
    <source>
        <strain evidence="4 5">Mx-05</strain>
    </source>
</reference>
<proteinExistence type="inferred from homology"/>
<dbReference type="GO" id="GO:0016836">
    <property type="term" value="F:hydro-lyase activity"/>
    <property type="evidence" value="ECO:0007669"/>
    <property type="project" value="InterPro"/>
</dbReference>
<dbReference type="InterPro" id="IPR036660">
    <property type="entry name" value="Fe-S_hydroAse_TtdB_cat_sf"/>
</dbReference>
<gene>
    <name evidence="4" type="ORF">BKD89_08145</name>
</gene>
<evidence type="ECO:0000256" key="2">
    <source>
        <dbReference type="ARBA" id="ARBA00023239"/>
    </source>
</evidence>
<dbReference type="InterPro" id="IPR004647">
    <property type="entry name" value="Fe-S_hydro-lyase_TtdB-typ_cat"/>
</dbReference>
<evidence type="ECO:0000313" key="4">
    <source>
        <dbReference type="EMBL" id="AYQ55751.1"/>
    </source>
</evidence>
<dbReference type="PANTHER" id="PTHR43351">
    <property type="entry name" value="L(+)-TARTRATE DEHYDRATASE SUBUNIT BETA"/>
    <property type="match status" value="1"/>
</dbReference>
<evidence type="ECO:0000259" key="3">
    <source>
        <dbReference type="Pfam" id="PF05683"/>
    </source>
</evidence>
<accession>A0A3G3IJ20</accession>
<comment type="similarity">
    <text evidence="1">Belongs to the class-I fumarase family.</text>
</comment>
<dbReference type="Gene3D" id="3.20.130.10">
    <property type="entry name" value="Fe-S hydro-lyase, tartrate dehydratase beta-type, catalytic domain"/>
    <property type="match status" value="1"/>
</dbReference>
<dbReference type="EMBL" id="CP017686">
    <property type="protein sequence ID" value="AYQ55751.1"/>
    <property type="molecule type" value="Genomic_DNA"/>
</dbReference>
<sequence>MISLTAPLSEKTVRDLSLGDVVYINGPVVTGRDDVHIRALEYLDEGKPVPNCLEGAVVYHCGPIMRKMDSGRYSVVAAGPTTSARMNSLEPRFIREFGIRAIIGKGGMSQEVAEAMKEVGCVYLAATGGAAVSLAEGLSTVTGSEWEDLGMPETMWKFETNRLGPLVVAMDSKGNSLYEQVRNGLKREY</sequence>
<keyword evidence="2" id="KW-0456">Lyase</keyword>
<dbReference type="Proteomes" id="UP000273278">
    <property type="component" value="Chromosome"/>
</dbReference>
<organism evidence="4 5">
    <name type="scientific">Methanomethylophilus alvi</name>
    <dbReference type="NCBI Taxonomy" id="1291540"/>
    <lineage>
        <taxon>Archaea</taxon>
        <taxon>Methanobacteriati</taxon>
        <taxon>Thermoplasmatota</taxon>
        <taxon>Thermoplasmata</taxon>
        <taxon>Methanomassiliicoccales</taxon>
        <taxon>Methanomethylophilaceae</taxon>
        <taxon>Methanomethylophilus</taxon>
    </lineage>
</organism>
<dbReference type="NCBIfam" id="TIGR00723">
    <property type="entry name" value="ttdB_fumA_fumB"/>
    <property type="match status" value="1"/>
</dbReference>
<evidence type="ECO:0000313" key="5">
    <source>
        <dbReference type="Proteomes" id="UP000273278"/>
    </source>
</evidence>
<dbReference type="AlphaFoldDB" id="A0A3G3IJ20"/>
<dbReference type="PANTHER" id="PTHR43351:SF2">
    <property type="entry name" value="L(+)-TARTRATE DEHYDRATASE SUBUNIT BETA-RELATED"/>
    <property type="match status" value="1"/>
</dbReference>